<dbReference type="Proteomes" id="UP000186040">
    <property type="component" value="Unassembled WGS sequence"/>
</dbReference>
<reference evidence="1 2" key="1">
    <citation type="submission" date="2016-10" db="EMBL/GenBank/DDBJ databases">
        <title>The Draft Genome Sequence of Actinokineospora bangkokensis 44EHWT reveals the biosynthetic pathway of antifungal compounds Thailandins with unusual extender unit butylmalonyl-CoA.</title>
        <authorList>
            <person name="Greule A."/>
            <person name="Intra B."/>
            <person name="Flemming S."/>
            <person name="Rommel M.G."/>
            <person name="Panbangred W."/>
            <person name="Bechthold A."/>
        </authorList>
    </citation>
    <scope>NUCLEOTIDE SEQUENCE [LARGE SCALE GENOMIC DNA]</scope>
    <source>
        <strain evidence="1 2">44EHW</strain>
    </source>
</reference>
<accession>A0A1Q9LPA3</accession>
<dbReference type="AlphaFoldDB" id="A0A1Q9LPA3"/>
<name>A0A1Q9LPA3_9PSEU</name>
<evidence type="ECO:0008006" key="3">
    <source>
        <dbReference type="Google" id="ProtNLM"/>
    </source>
</evidence>
<sequence length="302" mass="32629">MTEPVNPFAVPHHRQGAVLPLCPYRWPEHDDLYVDVCGSAAAFEQALGEFDDFGHLVEGGYVLVSGESGCGKSAMVNRLADRVRAGLGGLGLRTGVVDLTAVLEDQEESIDQRMELVCGLLPGELRAAGLLRQGAEALWTQNPNPRLVFPQLSTALEPGTAVVVLLPTPGDLILEVVRYARTLSSARVVFVTESAMLGDRLLEIEERLEGFRPAVVVQMRTLTEADVARYVADRLGRHAPGSCPGITPGGLAALRSMCPSIKTLQKVAHGTYRMVGSATADLGPEDFHRFRARQLARRGRQA</sequence>
<proteinExistence type="predicted"/>
<keyword evidence="2" id="KW-1185">Reference proteome</keyword>
<gene>
    <name evidence="1" type="ORF">BJP25_16485</name>
</gene>
<dbReference type="STRING" id="1193682.BJP25_16485"/>
<dbReference type="OrthoDB" id="4176703at2"/>
<organism evidence="1 2">
    <name type="scientific">Actinokineospora bangkokensis</name>
    <dbReference type="NCBI Taxonomy" id="1193682"/>
    <lineage>
        <taxon>Bacteria</taxon>
        <taxon>Bacillati</taxon>
        <taxon>Actinomycetota</taxon>
        <taxon>Actinomycetes</taxon>
        <taxon>Pseudonocardiales</taxon>
        <taxon>Pseudonocardiaceae</taxon>
        <taxon>Actinokineospora</taxon>
    </lineage>
</organism>
<dbReference type="RefSeq" id="WP_075974722.1">
    <property type="nucleotide sequence ID" value="NZ_MKQR01000009.1"/>
</dbReference>
<dbReference type="SUPFAM" id="SSF52540">
    <property type="entry name" value="P-loop containing nucleoside triphosphate hydrolases"/>
    <property type="match status" value="1"/>
</dbReference>
<protein>
    <recommendedName>
        <fullName evidence="3">AAA+ ATPase domain-containing protein</fullName>
    </recommendedName>
</protein>
<evidence type="ECO:0000313" key="1">
    <source>
        <dbReference type="EMBL" id="OLR93823.1"/>
    </source>
</evidence>
<dbReference type="InterPro" id="IPR027417">
    <property type="entry name" value="P-loop_NTPase"/>
</dbReference>
<comment type="caution">
    <text evidence="1">The sequence shown here is derived from an EMBL/GenBank/DDBJ whole genome shotgun (WGS) entry which is preliminary data.</text>
</comment>
<dbReference type="EMBL" id="MKQR01000009">
    <property type="protein sequence ID" value="OLR93823.1"/>
    <property type="molecule type" value="Genomic_DNA"/>
</dbReference>
<evidence type="ECO:0000313" key="2">
    <source>
        <dbReference type="Proteomes" id="UP000186040"/>
    </source>
</evidence>